<organism evidence="1 2">
    <name type="scientific">Glomus cerebriforme</name>
    <dbReference type="NCBI Taxonomy" id="658196"/>
    <lineage>
        <taxon>Eukaryota</taxon>
        <taxon>Fungi</taxon>
        <taxon>Fungi incertae sedis</taxon>
        <taxon>Mucoromycota</taxon>
        <taxon>Glomeromycotina</taxon>
        <taxon>Glomeromycetes</taxon>
        <taxon>Glomerales</taxon>
        <taxon>Glomeraceae</taxon>
        <taxon>Glomus</taxon>
    </lineage>
</organism>
<keyword evidence="2" id="KW-1185">Reference proteome</keyword>
<comment type="caution">
    <text evidence="1">The sequence shown here is derived from an EMBL/GenBank/DDBJ whole genome shotgun (WGS) entry which is preliminary data.</text>
</comment>
<sequence>IRLFYLFSVFTHFNDFCDSIWRSNIHLICPNKFLNFSSIKLLSNTLSLIRKVNGIRELNNITTFPLS</sequence>
<gene>
    <name evidence="1" type="ORF">C1645_777045</name>
</gene>
<evidence type="ECO:0000313" key="1">
    <source>
        <dbReference type="EMBL" id="RIA87592.1"/>
    </source>
</evidence>
<evidence type="ECO:0000313" key="2">
    <source>
        <dbReference type="Proteomes" id="UP000265703"/>
    </source>
</evidence>
<feature type="non-terminal residue" evidence="1">
    <location>
        <position position="67"/>
    </location>
</feature>
<reference evidence="1 2" key="1">
    <citation type="submission" date="2018-06" db="EMBL/GenBank/DDBJ databases">
        <title>Comparative genomics reveals the genomic features of Rhizophagus irregularis, R. cerebriforme, R. diaphanum and Gigaspora rosea, and their symbiotic lifestyle signature.</title>
        <authorList>
            <person name="Morin E."/>
            <person name="San Clemente H."/>
            <person name="Chen E.C.H."/>
            <person name="De La Providencia I."/>
            <person name="Hainaut M."/>
            <person name="Kuo A."/>
            <person name="Kohler A."/>
            <person name="Murat C."/>
            <person name="Tang N."/>
            <person name="Roy S."/>
            <person name="Loubradou J."/>
            <person name="Henrissat B."/>
            <person name="Grigoriev I.V."/>
            <person name="Corradi N."/>
            <person name="Roux C."/>
            <person name="Martin F.M."/>
        </authorList>
    </citation>
    <scope>NUCLEOTIDE SEQUENCE [LARGE SCALE GENOMIC DNA]</scope>
    <source>
        <strain evidence="1 2">DAOM 227022</strain>
    </source>
</reference>
<feature type="non-terminal residue" evidence="1">
    <location>
        <position position="1"/>
    </location>
</feature>
<accession>A0A397SPH9</accession>
<protein>
    <submittedName>
        <fullName evidence="1">Uncharacterized protein</fullName>
    </submittedName>
</protein>
<proteinExistence type="predicted"/>
<dbReference type="Proteomes" id="UP000265703">
    <property type="component" value="Unassembled WGS sequence"/>
</dbReference>
<dbReference type="EMBL" id="QKYT01000302">
    <property type="protein sequence ID" value="RIA87592.1"/>
    <property type="molecule type" value="Genomic_DNA"/>
</dbReference>
<name>A0A397SPH9_9GLOM</name>
<dbReference type="AlphaFoldDB" id="A0A397SPH9"/>